<dbReference type="RefSeq" id="WP_031502868.1">
    <property type="nucleotide sequence ID" value="NC_022795.1"/>
</dbReference>
<dbReference type="OrthoDB" id="46277at2"/>
<name>A0A0X1KUC7_9THEM</name>
<evidence type="ECO:0000259" key="2">
    <source>
        <dbReference type="Pfam" id="PF22746"/>
    </source>
</evidence>
<dbReference type="Gene3D" id="2.160.20.120">
    <property type="match status" value="1"/>
</dbReference>
<feature type="domain" description="DUF4097" evidence="1">
    <location>
        <begin position="12"/>
        <end position="229"/>
    </location>
</feature>
<dbReference type="Proteomes" id="UP000077469">
    <property type="component" value="Chromosome"/>
</dbReference>
<dbReference type="AlphaFoldDB" id="A0A0X1KUC7"/>
<feature type="domain" description="YvlB/LiaX N-terminal" evidence="2">
    <location>
        <begin position="243"/>
        <end position="266"/>
    </location>
</feature>
<dbReference type="STRING" id="1123384.AJ81_10785"/>
<evidence type="ECO:0000259" key="1">
    <source>
        <dbReference type="Pfam" id="PF13349"/>
    </source>
</evidence>
<evidence type="ECO:0000313" key="4">
    <source>
        <dbReference type="Proteomes" id="UP000077469"/>
    </source>
</evidence>
<organism evidence="3 4">
    <name type="scientific">Pseudothermotoga hypogea DSM 11164 = NBRC 106472</name>
    <dbReference type="NCBI Taxonomy" id="1123384"/>
    <lineage>
        <taxon>Bacteria</taxon>
        <taxon>Thermotogati</taxon>
        <taxon>Thermotogota</taxon>
        <taxon>Thermotogae</taxon>
        <taxon>Thermotogales</taxon>
        <taxon>Thermotogaceae</taxon>
        <taxon>Pseudothermotoga</taxon>
    </lineage>
</organism>
<reference evidence="3 4" key="1">
    <citation type="submission" date="2014-01" db="EMBL/GenBank/DDBJ databases">
        <title>Genome sequencing of Thermotog hypogea.</title>
        <authorList>
            <person name="Zhang X."/>
            <person name="Alvare G."/>
            <person name="Fristensky B."/>
            <person name="Chen L."/>
            <person name="Suen T."/>
            <person name="Chen Q."/>
            <person name="Ma K."/>
        </authorList>
    </citation>
    <scope>NUCLEOTIDE SEQUENCE [LARGE SCALE GENOMIC DNA]</scope>
    <source>
        <strain evidence="3 4">DSM 11164</strain>
    </source>
</reference>
<keyword evidence="4" id="KW-1185">Reference proteome</keyword>
<dbReference type="PATRIC" id="fig|1123384.7.peg.2158"/>
<dbReference type="Pfam" id="PF22746">
    <property type="entry name" value="SHOCT-like_DUF2089-C"/>
    <property type="match status" value="1"/>
</dbReference>
<dbReference type="EMBL" id="CP007141">
    <property type="protein sequence ID" value="AJC74938.1"/>
    <property type="molecule type" value="Genomic_DNA"/>
</dbReference>
<dbReference type="InterPro" id="IPR053959">
    <property type="entry name" value="YvlB/LiaX_N"/>
</dbReference>
<dbReference type="InterPro" id="IPR025164">
    <property type="entry name" value="Toastrack_DUF4097"/>
</dbReference>
<proteinExistence type="predicted"/>
<dbReference type="KEGG" id="phy:AJ81_10785"/>
<dbReference type="Pfam" id="PF13349">
    <property type="entry name" value="DUF4097"/>
    <property type="match status" value="1"/>
</dbReference>
<accession>A0A0X1KUC7</accession>
<sequence length="267" mass="29365">MERKSIVIEKHVNEVHIKLTSGAVKVVKSSDDSFKLFFEENAPDVRIDNGVLSINVRGYEKGLLGLINFGSGPSEHLELHVPTHLKLLQISSISADIEVSSLSFEHGTLKTVSGEIKIDGCRAQSMEIKTVSGDIELSTVDVQRLAVASASGDINVDKLECREYDWLLSTVSGDMSLNVVGLPNIRLSLKSTSGDISSNVGYVRRGNEYIFGDGRMKIVASTVSGDVRLKVMSKKERVEEIEKRILRLVAEGKLSYEEAKQMLQELS</sequence>
<gene>
    <name evidence="3" type="ORF">AJ81_10785</name>
</gene>
<dbReference type="PaxDb" id="1123384-AJ81_10785"/>
<protein>
    <submittedName>
        <fullName evidence="3">Uncharacterized protein</fullName>
    </submittedName>
</protein>
<evidence type="ECO:0000313" key="3">
    <source>
        <dbReference type="EMBL" id="AJC74938.1"/>
    </source>
</evidence>